<evidence type="ECO:0000313" key="3">
    <source>
        <dbReference type="Proteomes" id="UP000886751"/>
    </source>
</evidence>
<evidence type="ECO:0000256" key="1">
    <source>
        <dbReference type="SAM" id="Phobius"/>
    </source>
</evidence>
<keyword evidence="1" id="KW-1133">Transmembrane helix</keyword>
<dbReference type="EMBL" id="DXEI01000048">
    <property type="protein sequence ID" value="HIX94382.1"/>
    <property type="molecule type" value="Genomic_DNA"/>
</dbReference>
<reference evidence="2" key="2">
    <citation type="submission" date="2021-04" db="EMBL/GenBank/DDBJ databases">
        <authorList>
            <person name="Gilroy R."/>
        </authorList>
    </citation>
    <scope>NUCLEOTIDE SEQUENCE</scope>
    <source>
        <strain evidence="2">ChiHecec2B26-7398</strain>
    </source>
</reference>
<gene>
    <name evidence="2" type="ORF">H9846_02885</name>
</gene>
<dbReference type="AlphaFoldDB" id="A0A9D1Y0A2"/>
<organism evidence="2 3">
    <name type="scientific">Candidatus Gemmiger excrementipullorum</name>
    <dbReference type="NCBI Taxonomy" id="2838610"/>
    <lineage>
        <taxon>Bacteria</taxon>
        <taxon>Bacillati</taxon>
        <taxon>Bacillota</taxon>
        <taxon>Clostridia</taxon>
        <taxon>Eubacteriales</taxon>
        <taxon>Gemmiger</taxon>
    </lineage>
</organism>
<name>A0A9D1Y0A2_9FIRM</name>
<feature type="transmembrane region" description="Helical" evidence="1">
    <location>
        <begin position="41"/>
        <end position="61"/>
    </location>
</feature>
<evidence type="ECO:0008006" key="4">
    <source>
        <dbReference type="Google" id="ProtNLM"/>
    </source>
</evidence>
<keyword evidence="1" id="KW-0472">Membrane</keyword>
<evidence type="ECO:0000313" key="2">
    <source>
        <dbReference type="EMBL" id="HIX94382.1"/>
    </source>
</evidence>
<comment type="caution">
    <text evidence="2">The sequence shown here is derived from an EMBL/GenBank/DDBJ whole genome shotgun (WGS) entry which is preliminary data.</text>
</comment>
<protein>
    <recommendedName>
        <fullName evidence="4">LPXTG cell wall anchor domain-containing protein</fullName>
    </recommendedName>
</protein>
<accession>A0A9D1Y0A2</accession>
<sequence length="65" mass="6614">NRLPWPTGTMCAANTKKLLFTSNGCTATPEPETTAGGGFPVVPVAIGGGLAVAAAGAYLLLRRKR</sequence>
<reference evidence="2" key="1">
    <citation type="journal article" date="2021" name="PeerJ">
        <title>Extensive microbial diversity within the chicken gut microbiome revealed by metagenomics and culture.</title>
        <authorList>
            <person name="Gilroy R."/>
            <person name="Ravi A."/>
            <person name="Getino M."/>
            <person name="Pursley I."/>
            <person name="Horton D.L."/>
            <person name="Alikhan N.F."/>
            <person name="Baker D."/>
            <person name="Gharbi K."/>
            <person name="Hall N."/>
            <person name="Watson M."/>
            <person name="Adriaenssens E.M."/>
            <person name="Foster-Nyarko E."/>
            <person name="Jarju S."/>
            <person name="Secka A."/>
            <person name="Antonio M."/>
            <person name="Oren A."/>
            <person name="Chaudhuri R.R."/>
            <person name="La Ragione R."/>
            <person name="Hildebrand F."/>
            <person name="Pallen M.J."/>
        </authorList>
    </citation>
    <scope>NUCLEOTIDE SEQUENCE</scope>
    <source>
        <strain evidence="2">ChiHecec2B26-7398</strain>
    </source>
</reference>
<proteinExistence type="predicted"/>
<keyword evidence="1" id="KW-0812">Transmembrane</keyword>
<feature type="non-terminal residue" evidence="2">
    <location>
        <position position="1"/>
    </location>
</feature>
<dbReference type="Proteomes" id="UP000886751">
    <property type="component" value="Unassembled WGS sequence"/>
</dbReference>